<dbReference type="KEGG" id="tet:TTHERM_00837940"/>
<keyword evidence="4" id="KW-1185">Reference proteome</keyword>
<dbReference type="InParanoid" id="I7M470"/>
<feature type="compositionally biased region" description="Polar residues" evidence="2">
    <location>
        <begin position="907"/>
        <end position="932"/>
    </location>
</feature>
<feature type="compositionally biased region" description="Polar residues" evidence="2">
    <location>
        <begin position="772"/>
        <end position="796"/>
    </location>
</feature>
<dbReference type="Proteomes" id="UP000009168">
    <property type="component" value="Unassembled WGS sequence"/>
</dbReference>
<sequence length="1033" mass="117889">MNNSNIQQGLNEIEGQRVVQGFGQGHSRMQTEPSSILATQHNASGNEATNNLYQMTFNSSKYRKEQQLSQQSQFQNHTQLINNQFNFTGQNHQISKQQQQSAVNTSAQNTSNSGIQSNQQQNSNAQMQQQQHTSQNMCSTHQGQQQQQANNNSNVTINLNSQKSSSRVRSNHSYLSGTQQSAQIESSVNQGQSRFFQPAYDLFFEIQRKLDKDLAERLKRQIPIEEKKEKIYKYEAANIISFIKIMFEGILAQNSDLKVQIIELQNANKIISASLSTTHHNTTNQSNGNMICEENSVEITCKYCKEYEQQLQKLEGDIRQHIRIQQQLKISIENNQSKIEESDRDSIKMTEKIAQITKEYEEIKIKLEEKTNEIQVNQVQKQNLEKQLEQLYEKNKLLENRLISGRPSTSNLHINMSTLPSNQQSSHQSFIKTKSVVNNKHILDSFVDDGLLHEVDKSSSSKANFSSLSTAQQLQKSQELQKMHTQSDSQKSNSNLNNFLQGNKLFGNEAFTFDESGIRRVNPQQEGETLQNNIQNLSTNRLPINHEFVSNENEHLSCENKKDKQSEELINIQKKLKKLQKISESKLQNQQHSHSISQNYQNNLQQTSQDISLQKQLTERNGSVEKYQKPYQLSSNTQRLNTISNLVGISREIPSNKQPEEKNTLNSSHQNLKMQNNSFSTLKNQSIQQQQLQQALQGNTSQMQSNAYGTIRNVQQQLNRPSSTLGQRDINNISNNSITTSKPQNISQAQIQQNVQQQQKLNNKSSSQISNHASINNDKNSQNTNKTKIPKGNSNSQQFVCNININSQNQNSSQYNINQNHQNTQQSLSSHQHQKQSSLSKQSSLQLKQNDSVLNRTNTSGTININNYVNPSSQNQATGQSPQKIFSGRQNYTGTNNNCDTDRERNTSNQRQNGVAQNHQSVSYNNNGHKTLNNQKSYEKLRAFMNSPKFKTDEDVQSNTRSQSMDGQSSYRNINQVQTQRSKHNIPIQNQSKPVQKLQNQSSSIHYQINLSMNNNNNNISQLNNSIHNRSHF</sequence>
<dbReference type="AlphaFoldDB" id="I7M470"/>
<evidence type="ECO:0000313" key="3">
    <source>
        <dbReference type="EMBL" id="EAS05023.1"/>
    </source>
</evidence>
<feature type="compositionally biased region" description="Low complexity" evidence="2">
    <location>
        <begin position="730"/>
        <end position="771"/>
    </location>
</feature>
<evidence type="ECO:0000256" key="2">
    <source>
        <dbReference type="SAM" id="MobiDB-lite"/>
    </source>
</evidence>
<feature type="compositionally biased region" description="Low complexity" evidence="2">
    <location>
        <begin position="821"/>
        <end position="850"/>
    </location>
</feature>
<feature type="compositionally biased region" description="Polar residues" evidence="2">
    <location>
        <begin position="470"/>
        <end position="499"/>
    </location>
</feature>
<organism evidence="3 4">
    <name type="scientific">Tetrahymena thermophila (strain SB210)</name>
    <dbReference type="NCBI Taxonomy" id="312017"/>
    <lineage>
        <taxon>Eukaryota</taxon>
        <taxon>Sar</taxon>
        <taxon>Alveolata</taxon>
        <taxon>Ciliophora</taxon>
        <taxon>Intramacronucleata</taxon>
        <taxon>Oligohymenophorea</taxon>
        <taxon>Hymenostomatida</taxon>
        <taxon>Tetrahymenina</taxon>
        <taxon>Tetrahymenidae</taxon>
        <taxon>Tetrahymena</taxon>
    </lineage>
</organism>
<proteinExistence type="predicted"/>
<feature type="region of interest" description="Disordered" evidence="2">
    <location>
        <begin position="949"/>
        <end position="1002"/>
    </location>
</feature>
<name>I7M470_TETTS</name>
<keyword evidence="1" id="KW-0175">Coiled coil</keyword>
<dbReference type="EMBL" id="GG662429">
    <property type="protein sequence ID" value="EAS05023.1"/>
    <property type="molecule type" value="Genomic_DNA"/>
</dbReference>
<gene>
    <name evidence="3" type="ORF">TTHERM_00837940</name>
</gene>
<accession>I7M470</accession>
<feature type="compositionally biased region" description="Polar residues" evidence="2">
    <location>
        <begin position="161"/>
        <end position="183"/>
    </location>
</feature>
<feature type="region of interest" description="Disordered" evidence="2">
    <location>
        <begin position="821"/>
        <end position="932"/>
    </location>
</feature>
<evidence type="ECO:0000256" key="1">
    <source>
        <dbReference type="SAM" id="Coils"/>
    </source>
</evidence>
<protein>
    <submittedName>
        <fullName evidence="3">Uncharacterized protein</fullName>
    </submittedName>
</protein>
<dbReference type="OrthoDB" id="327939at2759"/>
<feature type="region of interest" description="Disordered" evidence="2">
    <location>
        <begin position="462"/>
        <end position="499"/>
    </location>
</feature>
<reference evidence="4" key="1">
    <citation type="journal article" date="2006" name="PLoS Biol.">
        <title>Macronuclear genome sequence of the ciliate Tetrahymena thermophila, a model eukaryote.</title>
        <authorList>
            <person name="Eisen J.A."/>
            <person name="Coyne R.S."/>
            <person name="Wu M."/>
            <person name="Wu D."/>
            <person name="Thiagarajan M."/>
            <person name="Wortman J.R."/>
            <person name="Badger J.H."/>
            <person name="Ren Q."/>
            <person name="Amedeo P."/>
            <person name="Jones K.M."/>
            <person name="Tallon L.J."/>
            <person name="Delcher A.L."/>
            <person name="Salzberg S.L."/>
            <person name="Silva J.C."/>
            <person name="Haas B.J."/>
            <person name="Majoros W.H."/>
            <person name="Farzad M."/>
            <person name="Carlton J.M."/>
            <person name="Smith R.K. Jr."/>
            <person name="Garg J."/>
            <person name="Pearlman R.E."/>
            <person name="Karrer K.M."/>
            <person name="Sun L."/>
            <person name="Manning G."/>
            <person name="Elde N.C."/>
            <person name="Turkewitz A.P."/>
            <person name="Asai D.J."/>
            <person name="Wilkes D.E."/>
            <person name="Wang Y."/>
            <person name="Cai H."/>
            <person name="Collins K."/>
            <person name="Stewart B.A."/>
            <person name="Lee S.R."/>
            <person name="Wilamowska K."/>
            <person name="Weinberg Z."/>
            <person name="Ruzzo W.L."/>
            <person name="Wloga D."/>
            <person name="Gaertig J."/>
            <person name="Frankel J."/>
            <person name="Tsao C.-C."/>
            <person name="Gorovsky M.A."/>
            <person name="Keeling P.J."/>
            <person name="Waller R.F."/>
            <person name="Patron N.J."/>
            <person name="Cherry J.M."/>
            <person name="Stover N.A."/>
            <person name="Krieger C.J."/>
            <person name="del Toro C."/>
            <person name="Ryder H.F."/>
            <person name="Williamson S.C."/>
            <person name="Barbeau R.A."/>
            <person name="Hamilton E.P."/>
            <person name="Orias E."/>
        </authorList>
    </citation>
    <scope>NUCLEOTIDE SEQUENCE [LARGE SCALE GENOMIC DNA]</scope>
    <source>
        <strain evidence="4">SB210</strain>
    </source>
</reference>
<feature type="region of interest" description="Disordered" evidence="2">
    <location>
        <begin position="91"/>
        <end position="183"/>
    </location>
</feature>
<feature type="compositionally biased region" description="Low complexity" evidence="2">
    <location>
        <begin position="91"/>
        <end position="100"/>
    </location>
</feature>
<dbReference type="GeneID" id="7831287"/>
<feature type="compositionally biased region" description="Low complexity" evidence="2">
    <location>
        <begin position="108"/>
        <end position="160"/>
    </location>
</feature>
<feature type="compositionally biased region" description="Polar residues" evidence="2">
    <location>
        <begin position="851"/>
        <end position="899"/>
    </location>
</feature>
<feature type="region of interest" description="Disordered" evidence="2">
    <location>
        <begin position="718"/>
        <end position="796"/>
    </location>
</feature>
<feature type="coiled-coil region" evidence="1">
    <location>
        <begin position="353"/>
        <end position="401"/>
    </location>
</feature>
<dbReference type="RefSeq" id="XP_001025268.1">
    <property type="nucleotide sequence ID" value="XM_001025268.3"/>
</dbReference>
<feature type="region of interest" description="Disordered" evidence="2">
    <location>
        <begin position="616"/>
        <end position="636"/>
    </location>
</feature>
<feature type="compositionally biased region" description="Polar residues" evidence="2">
    <location>
        <begin position="957"/>
        <end position="980"/>
    </location>
</feature>
<dbReference type="HOGENOM" id="CLU_293982_0_0_1"/>
<feature type="compositionally biased region" description="Polar residues" evidence="2">
    <location>
        <begin position="987"/>
        <end position="1002"/>
    </location>
</feature>
<evidence type="ECO:0000313" key="4">
    <source>
        <dbReference type="Proteomes" id="UP000009168"/>
    </source>
</evidence>